<dbReference type="InterPro" id="IPR036709">
    <property type="entry name" value="Autotransporte_beta_dom_sf"/>
</dbReference>
<comment type="caution">
    <text evidence="2">The sequence shown here is derived from an EMBL/GenBank/DDBJ whole genome shotgun (WGS) entry which is preliminary data.</text>
</comment>
<dbReference type="Proteomes" id="UP000252255">
    <property type="component" value="Unassembled WGS sequence"/>
</dbReference>
<proteinExistence type="predicted"/>
<gene>
    <name evidence="2" type="ORF">TH30_13595</name>
</gene>
<evidence type="ECO:0000313" key="2">
    <source>
        <dbReference type="EMBL" id="RCK45037.1"/>
    </source>
</evidence>
<name>A0A367WUH9_9PROT</name>
<feature type="domain" description="Autotransporter" evidence="1">
    <location>
        <begin position="327"/>
        <end position="595"/>
    </location>
</feature>
<dbReference type="EMBL" id="JPWI01000008">
    <property type="protein sequence ID" value="RCK45037.1"/>
    <property type="molecule type" value="Genomic_DNA"/>
</dbReference>
<organism evidence="2 3">
    <name type="scientific">Thalassospira profundimaris</name>
    <dbReference type="NCBI Taxonomy" id="502049"/>
    <lineage>
        <taxon>Bacteria</taxon>
        <taxon>Pseudomonadati</taxon>
        <taxon>Pseudomonadota</taxon>
        <taxon>Alphaproteobacteria</taxon>
        <taxon>Rhodospirillales</taxon>
        <taxon>Thalassospiraceae</taxon>
        <taxon>Thalassospira</taxon>
    </lineage>
</organism>
<dbReference type="Gene3D" id="2.40.128.130">
    <property type="entry name" value="Autotransporter beta-domain"/>
    <property type="match status" value="1"/>
</dbReference>
<protein>
    <recommendedName>
        <fullName evidence="1">Autotransporter domain-containing protein</fullName>
    </recommendedName>
</protein>
<dbReference type="SUPFAM" id="SSF103515">
    <property type="entry name" value="Autotransporter"/>
    <property type="match status" value="1"/>
</dbReference>
<dbReference type="AlphaFoldDB" id="A0A367WUH9"/>
<accession>A0A367WUH9</accession>
<dbReference type="Pfam" id="PF03797">
    <property type="entry name" value="Autotransporter"/>
    <property type="match status" value="1"/>
</dbReference>
<dbReference type="InterPro" id="IPR005546">
    <property type="entry name" value="Autotransporte_beta"/>
</dbReference>
<reference evidence="2 3" key="1">
    <citation type="submission" date="2014-07" db="EMBL/GenBank/DDBJ databases">
        <title>Draft genome sequence of Thalassospira profundimaris PR54-5.</title>
        <authorList>
            <person name="Lai Q."/>
            <person name="Shao Z."/>
        </authorList>
    </citation>
    <scope>NUCLEOTIDE SEQUENCE [LARGE SCALE GENOMIC DNA]</scope>
    <source>
        <strain evidence="2 3">PR54-5</strain>
    </source>
</reference>
<sequence>MSAARAASCSAEGGLIFLGKTSDKANSLWLSGTSSGAFRLDAAGTTKDTWSQTRGGLHLTLSDVVSPGNGGVHHLYDNSGSGCLLDSQNQRGGFNLPPIGKLFPDFLTPEIPVATKPPIWIVPPVGITPEIPVIRPPGIGITPEIPVIRPPGIGITPELPIIVAPPVDVIPPIGVLPPTGITPEIPVITPPPVGITPEVPVATRPPIGVLPPTGITPEIPVITPPPVGITPEVPVITSPDPEIPTVPPTISVPQTVANAELSKRPEDFLAGDTCAILEGGGQLYRNEDGLVFTAPCTLVRQGGYQGITVASLLEQSDVPLTSGRQFVAEPLWNFWTETRGVYARDRRHNLDIEGYSGSVIAGFDRNFDNETVVGVSGSFESSGSDGYDGGLVNEAYGISVGPYFAHRLSREWAVQGSLGYMLRHNDLDVVVLEGDYFSHQLSAATALHGQYNYKDWTLRPRVGLSYAETFTEAYDLSGTVSNTPVKVDIGSDHFSFGEAEIAGEASTYVELEGNLLGIPYGELGLRYAFDRPNDGKILSGNLTLEETSDVTGTLRGGMRFIYDDRIYFDVGAGYLSLGQNGLDIWEAKARVSFAF</sequence>
<evidence type="ECO:0000313" key="3">
    <source>
        <dbReference type="Proteomes" id="UP000252255"/>
    </source>
</evidence>
<dbReference type="SMART" id="SM00869">
    <property type="entry name" value="Autotransporter"/>
    <property type="match status" value="1"/>
</dbReference>
<dbReference type="PROSITE" id="PS51208">
    <property type="entry name" value="AUTOTRANSPORTER"/>
    <property type="match status" value="1"/>
</dbReference>
<evidence type="ECO:0000259" key="1">
    <source>
        <dbReference type="PROSITE" id="PS51208"/>
    </source>
</evidence>